<dbReference type="InterPro" id="IPR001164">
    <property type="entry name" value="ArfGAP_dom"/>
</dbReference>
<dbReference type="Pfam" id="PF00612">
    <property type="entry name" value="IQ"/>
    <property type="match status" value="1"/>
</dbReference>
<feature type="domain" description="Arf-GAP" evidence="12">
    <location>
        <begin position="38"/>
        <end position="152"/>
    </location>
</feature>
<feature type="domain" description="Myosin motor" evidence="13">
    <location>
        <begin position="605"/>
        <end position="1230"/>
    </location>
</feature>
<dbReference type="GO" id="GO:0008270">
    <property type="term" value="F:zinc ion binding"/>
    <property type="evidence" value="ECO:0007669"/>
    <property type="project" value="UniProtKB-KW"/>
</dbReference>
<keyword evidence="3 8" id="KW-0863">Zinc-finger</keyword>
<evidence type="ECO:0000256" key="1">
    <source>
        <dbReference type="ARBA" id="ARBA00022468"/>
    </source>
</evidence>
<dbReference type="SUPFAM" id="SSF57863">
    <property type="entry name" value="ArfGap/RecO-like zinc finger"/>
    <property type="match status" value="1"/>
</dbReference>
<evidence type="ECO:0000259" key="13">
    <source>
        <dbReference type="PROSITE" id="PS51456"/>
    </source>
</evidence>
<keyword evidence="9" id="KW-0067">ATP-binding</keyword>
<dbReference type="EMBL" id="BJWL01000019">
    <property type="protein sequence ID" value="GFZ07492.1"/>
    <property type="molecule type" value="Genomic_DNA"/>
</dbReference>
<dbReference type="PROSITE" id="PS51456">
    <property type="entry name" value="MYOSIN_MOTOR"/>
    <property type="match status" value="1"/>
</dbReference>
<dbReference type="PANTHER" id="PTHR46419:SF2">
    <property type="entry name" value="ADP-RIBOSYLATION FACTOR GTPASE-ACTIVATING PROTEIN AGD5"/>
    <property type="match status" value="1"/>
</dbReference>
<dbReference type="SMART" id="SM00105">
    <property type="entry name" value="ArfGap"/>
    <property type="match status" value="1"/>
</dbReference>
<dbReference type="PROSITE" id="PS50115">
    <property type="entry name" value="ARFGAP"/>
    <property type="match status" value="1"/>
</dbReference>
<dbReference type="PRINTS" id="PR00405">
    <property type="entry name" value="REVINTRACTNG"/>
</dbReference>
<dbReference type="GO" id="GO:0005524">
    <property type="term" value="F:ATP binding"/>
    <property type="evidence" value="ECO:0007669"/>
    <property type="project" value="UniProtKB-UniRule"/>
</dbReference>
<evidence type="ECO:0000256" key="2">
    <source>
        <dbReference type="ARBA" id="ARBA00022723"/>
    </source>
</evidence>
<dbReference type="SMART" id="SM00015">
    <property type="entry name" value="IQ"/>
    <property type="match status" value="3"/>
</dbReference>
<dbReference type="Proteomes" id="UP000585474">
    <property type="component" value="Unassembled WGS sequence"/>
</dbReference>
<keyword evidence="10" id="KW-0175">Coiled coil</keyword>
<feature type="region of interest" description="Actin-binding" evidence="9">
    <location>
        <begin position="1081"/>
        <end position="1103"/>
    </location>
</feature>
<dbReference type="InterPro" id="IPR038508">
    <property type="entry name" value="ArfGAP_dom_sf"/>
</dbReference>
<evidence type="ECO:0000256" key="3">
    <source>
        <dbReference type="ARBA" id="ARBA00022771"/>
    </source>
</evidence>
<dbReference type="GO" id="GO:0016459">
    <property type="term" value="C:myosin complex"/>
    <property type="evidence" value="ECO:0007669"/>
    <property type="project" value="UniProtKB-KW"/>
</dbReference>
<dbReference type="GO" id="GO:0003774">
    <property type="term" value="F:cytoskeletal motor activity"/>
    <property type="evidence" value="ECO:0007669"/>
    <property type="project" value="UniProtKB-UniRule"/>
</dbReference>
<dbReference type="InterPro" id="IPR036961">
    <property type="entry name" value="Kinesin_motor_dom_sf"/>
</dbReference>
<dbReference type="InterPro" id="IPR001609">
    <property type="entry name" value="Myosin_head_motor_dom-like"/>
</dbReference>
<keyword evidence="5" id="KW-0112">Calmodulin-binding</keyword>
<feature type="binding site" evidence="9">
    <location>
        <begin position="634"/>
        <end position="641"/>
    </location>
    <ligand>
        <name>ATP</name>
        <dbReference type="ChEBI" id="CHEBI:30616"/>
    </ligand>
</feature>
<evidence type="ECO:0000256" key="6">
    <source>
        <dbReference type="ARBA" id="ARBA00023123"/>
    </source>
</evidence>
<gene>
    <name evidence="14" type="ORF">Acr_19g0004290</name>
</gene>
<dbReference type="SMART" id="SM00242">
    <property type="entry name" value="MYSc"/>
    <property type="match status" value="1"/>
</dbReference>
<dbReference type="PROSITE" id="PS50096">
    <property type="entry name" value="IQ"/>
    <property type="match status" value="3"/>
</dbReference>
<comment type="caution">
    <text evidence="14">The sequence shown here is derived from an EMBL/GenBank/DDBJ whole genome shotgun (WGS) entry which is preliminary data.</text>
</comment>
<keyword evidence="9" id="KW-0547">Nucleotide-binding</keyword>
<evidence type="ECO:0000256" key="7">
    <source>
        <dbReference type="ARBA" id="ARBA00023175"/>
    </source>
</evidence>
<evidence type="ECO:0000313" key="14">
    <source>
        <dbReference type="EMBL" id="GFZ07492.1"/>
    </source>
</evidence>
<dbReference type="Gene3D" id="1.20.120.720">
    <property type="entry name" value="Myosin VI head, motor domain, U50 subdomain"/>
    <property type="match status" value="1"/>
</dbReference>
<keyword evidence="6 9" id="KW-0518">Myosin</keyword>
<organism evidence="14 15">
    <name type="scientific">Actinidia rufa</name>
    <dbReference type="NCBI Taxonomy" id="165716"/>
    <lineage>
        <taxon>Eukaryota</taxon>
        <taxon>Viridiplantae</taxon>
        <taxon>Streptophyta</taxon>
        <taxon>Embryophyta</taxon>
        <taxon>Tracheophyta</taxon>
        <taxon>Spermatophyta</taxon>
        <taxon>Magnoliopsida</taxon>
        <taxon>eudicotyledons</taxon>
        <taxon>Gunneridae</taxon>
        <taxon>Pentapetalae</taxon>
        <taxon>asterids</taxon>
        <taxon>Ericales</taxon>
        <taxon>Actinidiaceae</taxon>
        <taxon>Actinidia</taxon>
    </lineage>
</organism>
<name>A0A7J0G9R8_9ERIC</name>
<dbReference type="GO" id="GO:0005516">
    <property type="term" value="F:calmodulin binding"/>
    <property type="evidence" value="ECO:0007669"/>
    <property type="project" value="UniProtKB-KW"/>
</dbReference>
<keyword evidence="15" id="KW-1185">Reference proteome</keyword>
<feature type="region of interest" description="Disordered" evidence="11">
    <location>
        <begin position="145"/>
        <end position="248"/>
    </location>
</feature>
<evidence type="ECO:0000259" key="12">
    <source>
        <dbReference type="PROSITE" id="PS50115"/>
    </source>
</evidence>
<dbReference type="InterPro" id="IPR027417">
    <property type="entry name" value="P-loop_NTPase"/>
</dbReference>
<accession>A0A7J0G9R8</accession>
<keyword evidence="9" id="KW-0009">Actin-binding</keyword>
<dbReference type="Gene3D" id="3.40.850.10">
    <property type="entry name" value="Kinesin motor domain"/>
    <property type="match status" value="4"/>
</dbReference>
<evidence type="ECO:0000256" key="9">
    <source>
        <dbReference type="PROSITE-ProRule" id="PRU00782"/>
    </source>
</evidence>
<dbReference type="InterPro" id="IPR044520">
    <property type="entry name" value="ARF_GAP_AGD5/15"/>
</dbReference>
<dbReference type="Gene3D" id="1.10.220.150">
    <property type="entry name" value="Arf GTPase activating protein"/>
    <property type="match status" value="1"/>
</dbReference>
<evidence type="ECO:0000256" key="8">
    <source>
        <dbReference type="PROSITE-ProRule" id="PRU00288"/>
    </source>
</evidence>
<dbReference type="Pfam" id="PF00063">
    <property type="entry name" value="Myosin_head"/>
    <property type="match status" value="3"/>
</dbReference>
<keyword evidence="1" id="KW-0343">GTPase activation</keyword>
<feature type="region of interest" description="Disordered" evidence="11">
    <location>
        <begin position="289"/>
        <end position="315"/>
    </location>
</feature>
<dbReference type="Gene3D" id="1.20.58.530">
    <property type="match status" value="1"/>
</dbReference>
<comment type="similarity">
    <text evidence="9">Belongs to the TRAFAC class myosin-kinesin ATPase superfamily. Myosin family.</text>
</comment>
<evidence type="ECO:0000256" key="5">
    <source>
        <dbReference type="ARBA" id="ARBA00022860"/>
    </source>
</evidence>
<dbReference type="Gene3D" id="1.20.5.190">
    <property type="match status" value="1"/>
</dbReference>
<sequence>MNGKANVTKELNVKHRKFPGGEVSTLFFETEMISPWSGLILEGLLKLPENRECADCKSKGPRWASVNLGIFICMECSGIHRSLGVHISKVRSATLDTWLPEQVAFIQTMGNEKSNSYWEAELPPNYDRVGIENFIRAKYEEKRWIPKNGKPKSPSRALEEKASVQWQRPGDGSGHGHVNKSENSNEERTSFRASGSVLHRRTSIPVLPKGSEPAIPSPNSQQVIQKSEPTVPAESGKQAADSSQAVSHPKVDYATDLFNMLSMDGPNENGSEATSADDNAWAGFQTAAEGSIADKTSSTKPDDSKSQSTSGIEDLFKDSPLLASSTVSEKPQKDAKNDIMSLFDKSNMVSPFSMHQQQLAMLAQQQSIFMAAAVKSAGVVPKFAVNAQQLGSNGAAVPTQNWPNVGYQFPGIMMPATGNNELQKYMQQMGNVGSMHPVGSSVPFPTSSRNAGVAPAEGRGGQAEDSPPALPSRPTSRARRPARRSLPVNFEVDAAGTSAASLVNSLNQSSKEKEGKGPRAGSFGGKKDKDLDGESPYVMVAEEKECEQRAVGVGTDTINFRGERNCFALGWNCCESVDGRAFTCKPRYFEGVDDLIQLSYLNEPSVLHNLQYRYSHDMIYELADGVNQSIIISGESGAGKTETAKFAMQYLAALGGGSGGGKLIEIHFSAKGKICGAKSRPCASVPGLYKSTHGSLKVYLIFLEQSRVVQLTHGERSYHILYQLCAGAPSSLKDRLNLKMASEYNYLNQSDCLAIDDVDDAWKFQLLMDALDTVRICKEDQEQALKCLLQCCGWETYRFKLSKVNHTLPNGSSLCSNNHAFISLGGDSAVTSVARLMGCSTQDLMLSLSTHRIQAGKDSVAKKLTLQQATGTRDALAKFIYSNLFDWLVEEINKLLALGKLCTGRSISVDCFEDGKNMAFCLKELNVDILKEYELDGIDWTKVDFEDNQECLDLFEKKPIGLISLLDEESNFPKATDLTFANKLKQHLNGNSCFKGERGGAFSVCHYAGEVLYDTNGFLEKNRDPLHSDIIKLLSSCSCRLSQMFASNMLNQFQKQASSFHQMGCFDAQKQSVGTKFKGQLFKLMKQLESSTPHFIRCIKPNNKKLPGMYEENLVLEQLRCCGVLEVVRISRSGYPTRVTHQEFARRWSRRLYFSYLMIILVNADGFFIYVYMNIRYGFLLSEDNTCQDPLSISVAVLQQFDVLPDMYQVGYTKLYFRTGQIAALEDTRKQVLQGTLEVQKRFRGHRARHHFHELKKGVITVQTFIRGENARRKYALLIKLRDKAAHKTLEDQTRAIIHLQSVIRGWLARRHFVYLQRLKESTPDNTKRKPGRKISGVKEVLQENGMVLPSVLEELQRRVSKAEGTLGQKEQENAALREQLQQYETKWSEYEAKMTSMEETWQKQMASLQMSLDAAKRSLAADNNAGQHGRLDGSPVPCYSDSEENTSMGVQTSGGNTPIKFSNTIRDVIAGERNGGSDAVGHLVKEFEQHKQDFGDEARAITEVKSGCPDEELRKLKLRFETWKKEYKSRLREMKSKLHKLGQWDMEKRRRKWWGKKTKRLL</sequence>
<keyword evidence="4" id="KW-0862">Zinc</keyword>
<keyword evidence="7 9" id="KW-0505">Motor protein</keyword>
<keyword evidence="2" id="KW-0479">Metal-binding</keyword>
<dbReference type="FunFam" id="1.10.220.150:FF:000009">
    <property type="entry name" value="stromal membrane-associated protein 1 isoform X1"/>
    <property type="match status" value="1"/>
</dbReference>
<dbReference type="InterPro" id="IPR037278">
    <property type="entry name" value="ARFGAP/RecO"/>
</dbReference>
<reference evidence="14 15" key="1">
    <citation type="submission" date="2019-07" db="EMBL/GenBank/DDBJ databases">
        <title>De Novo Assembly of kiwifruit Actinidia rufa.</title>
        <authorList>
            <person name="Sugita-Konishi S."/>
            <person name="Sato K."/>
            <person name="Mori E."/>
            <person name="Abe Y."/>
            <person name="Kisaki G."/>
            <person name="Hamano K."/>
            <person name="Suezawa K."/>
            <person name="Otani M."/>
            <person name="Fukuda T."/>
            <person name="Manabe T."/>
            <person name="Gomi K."/>
            <person name="Tabuchi M."/>
            <person name="Akimitsu K."/>
            <person name="Kataoka I."/>
        </authorList>
    </citation>
    <scope>NUCLEOTIDE SEQUENCE [LARGE SCALE GENOMIC DNA]</scope>
    <source>
        <strain evidence="15">cv. Fuchu</strain>
    </source>
</reference>
<dbReference type="OrthoDB" id="6108017at2759"/>
<dbReference type="Gene3D" id="6.20.240.20">
    <property type="match status" value="1"/>
</dbReference>
<dbReference type="InterPro" id="IPR000048">
    <property type="entry name" value="IQ_motif_EF-hand-BS"/>
</dbReference>
<feature type="region of interest" description="Disordered" evidence="11">
    <location>
        <begin position="505"/>
        <end position="533"/>
    </location>
</feature>
<dbReference type="GO" id="GO:0003779">
    <property type="term" value="F:actin binding"/>
    <property type="evidence" value="ECO:0007669"/>
    <property type="project" value="UniProtKB-KW"/>
</dbReference>
<evidence type="ECO:0000313" key="15">
    <source>
        <dbReference type="Proteomes" id="UP000585474"/>
    </source>
</evidence>
<dbReference type="SUPFAM" id="SSF52540">
    <property type="entry name" value="P-loop containing nucleoside triphosphate hydrolases"/>
    <property type="match status" value="1"/>
</dbReference>
<evidence type="ECO:0000256" key="4">
    <source>
        <dbReference type="ARBA" id="ARBA00022833"/>
    </source>
</evidence>
<dbReference type="GO" id="GO:0005096">
    <property type="term" value="F:GTPase activator activity"/>
    <property type="evidence" value="ECO:0007669"/>
    <property type="project" value="UniProtKB-KW"/>
</dbReference>
<evidence type="ECO:0000256" key="11">
    <source>
        <dbReference type="SAM" id="MobiDB-lite"/>
    </source>
</evidence>
<evidence type="ECO:0000256" key="10">
    <source>
        <dbReference type="SAM" id="Coils"/>
    </source>
</evidence>
<dbReference type="CDD" id="cd08204">
    <property type="entry name" value="ArfGap"/>
    <property type="match status" value="1"/>
</dbReference>
<dbReference type="Pfam" id="PF01412">
    <property type="entry name" value="ArfGap"/>
    <property type="match status" value="1"/>
</dbReference>
<dbReference type="PANTHER" id="PTHR46419">
    <property type="entry name" value="ADP-RIBOSYLATION FACTOR GTPASE-ACTIVATING PROTEIN AGD5"/>
    <property type="match status" value="1"/>
</dbReference>
<feature type="compositionally biased region" description="Basic and acidic residues" evidence="11">
    <location>
        <begin position="179"/>
        <end position="190"/>
    </location>
</feature>
<protein>
    <submittedName>
        <fullName evidence="14">Myosin 2</fullName>
    </submittedName>
</protein>
<feature type="compositionally biased region" description="Polar residues" evidence="11">
    <location>
        <begin position="217"/>
        <end position="228"/>
    </location>
</feature>
<feature type="region of interest" description="Disordered" evidence="11">
    <location>
        <begin position="431"/>
        <end position="490"/>
    </location>
</feature>
<dbReference type="GO" id="GO:0030048">
    <property type="term" value="P:actin filament-based movement"/>
    <property type="evidence" value="ECO:0007669"/>
    <property type="project" value="UniProtKB-ARBA"/>
</dbReference>
<proteinExistence type="inferred from homology"/>
<feature type="coiled-coil region" evidence="10">
    <location>
        <begin position="1353"/>
        <end position="1401"/>
    </location>
</feature>